<gene>
    <name evidence="1" type="ORF">C4K03_5510</name>
</gene>
<reference evidence="1 2" key="1">
    <citation type="submission" date="2018-03" db="EMBL/GenBank/DDBJ databases">
        <title>Diversity of phytobeneficial traits revealed by whole-genome analysis of worldwide-isolated phenazine-producing Pseudomonas spp.</title>
        <authorList>
            <person name="Biessy A."/>
            <person name="Novinscak A."/>
            <person name="Blom J."/>
            <person name="Leger G."/>
            <person name="Thomashow L.S."/>
            <person name="Cazorla F.M."/>
            <person name="Josic D."/>
            <person name="Filion M."/>
        </authorList>
    </citation>
    <scope>NUCLEOTIDE SEQUENCE [LARGE SCALE GENOMIC DNA]</scope>
    <source>
        <strain evidence="1 2">30B</strain>
    </source>
</reference>
<accession>A0A3G7UDZ2</accession>
<dbReference type="Proteomes" id="UP000268696">
    <property type="component" value="Chromosome"/>
</dbReference>
<evidence type="ECO:0000313" key="2">
    <source>
        <dbReference type="Proteomes" id="UP000268696"/>
    </source>
</evidence>
<proteinExistence type="predicted"/>
<dbReference type="AlphaFoldDB" id="A0A3G7UDZ2"/>
<dbReference type="EMBL" id="CP027754">
    <property type="protein sequence ID" value="AZE57627.1"/>
    <property type="molecule type" value="Genomic_DNA"/>
</dbReference>
<organism evidence="1 2">
    <name type="scientific">Pseudomonas synxantha</name>
    <dbReference type="NCBI Taxonomy" id="47883"/>
    <lineage>
        <taxon>Bacteria</taxon>
        <taxon>Pseudomonadati</taxon>
        <taxon>Pseudomonadota</taxon>
        <taxon>Gammaproteobacteria</taxon>
        <taxon>Pseudomonadales</taxon>
        <taxon>Pseudomonadaceae</taxon>
        <taxon>Pseudomonas</taxon>
    </lineage>
</organism>
<evidence type="ECO:0000313" key="1">
    <source>
        <dbReference type="EMBL" id="AZE57627.1"/>
    </source>
</evidence>
<protein>
    <submittedName>
        <fullName evidence="1">Uncharacterized protein</fullName>
    </submittedName>
</protein>
<sequence>MKDSDAKEAANSISITSTQRLLINGQFPDAYLSGDRAF</sequence>
<name>A0A3G7UDZ2_9PSED</name>